<accession>A0A7C9BM99</accession>
<reference evidence="2 3" key="1">
    <citation type="submission" date="2019-10" db="EMBL/GenBank/DDBJ databases">
        <title>Draft Genome Sequence of Cytophagaceae sp. SJW1-29.</title>
        <authorList>
            <person name="Choi A."/>
        </authorList>
    </citation>
    <scope>NUCLEOTIDE SEQUENCE [LARGE SCALE GENOMIC DNA]</scope>
    <source>
        <strain evidence="2 3">SJW1-29</strain>
    </source>
</reference>
<dbReference type="RefSeq" id="WP_152766859.1">
    <property type="nucleotide sequence ID" value="NZ_WHLY01000004.1"/>
</dbReference>
<gene>
    <name evidence="2" type="ORF">GBK04_29775</name>
</gene>
<evidence type="ECO:0000256" key="1">
    <source>
        <dbReference type="SAM" id="Coils"/>
    </source>
</evidence>
<keyword evidence="1" id="KW-0175">Coiled coil</keyword>
<feature type="coiled-coil region" evidence="1">
    <location>
        <begin position="130"/>
        <end position="157"/>
    </location>
</feature>
<evidence type="ECO:0000313" key="2">
    <source>
        <dbReference type="EMBL" id="MPR37403.1"/>
    </source>
</evidence>
<protein>
    <submittedName>
        <fullName evidence="2">Uncharacterized protein</fullName>
    </submittedName>
</protein>
<dbReference type="Proteomes" id="UP000479293">
    <property type="component" value="Unassembled WGS sequence"/>
</dbReference>
<proteinExistence type="predicted"/>
<sequence>MGNTKKSGRPFLKEEEKRRKVTLMLSPIEIDSLKKEYEGHTVGFSVFCREKLLNREAATLRKPLEPGIQRQLTNLLKLSGSLLLLSRKTSSQLPISEDFEQMAENVKEVVQRTLYTVNEIAYSQSLIMELNSIALDLEKTLQDVADAQAEGESLKSALKRADDLKKAMEPFLKLYKLKKMRHDR</sequence>
<evidence type="ECO:0000313" key="3">
    <source>
        <dbReference type="Proteomes" id="UP000479293"/>
    </source>
</evidence>
<dbReference type="EMBL" id="WHLY01000004">
    <property type="protein sequence ID" value="MPR37403.1"/>
    <property type="molecule type" value="Genomic_DNA"/>
</dbReference>
<keyword evidence="3" id="KW-1185">Reference proteome</keyword>
<organism evidence="2 3">
    <name type="scientific">Salmonirosea aquatica</name>
    <dbReference type="NCBI Taxonomy" id="2654236"/>
    <lineage>
        <taxon>Bacteria</taxon>
        <taxon>Pseudomonadati</taxon>
        <taxon>Bacteroidota</taxon>
        <taxon>Cytophagia</taxon>
        <taxon>Cytophagales</taxon>
        <taxon>Spirosomataceae</taxon>
        <taxon>Salmonirosea</taxon>
    </lineage>
</organism>
<comment type="caution">
    <text evidence="2">The sequence shown here is derived from an EMBL/GenBank/DDBJ whole genome shotgun (WGS) entry which is preliminary data.</text>
</comment>
<dbReference type="AlphaFoldDB" id="A0A7C9BM99"/>
<name>A0A7C9BM99_9BACT</name>